<evidence type="ECO:0000256" key="3">
    <source>
        <dbReference type="ARBA" id="ARBA00022692"/>
    </source>
</evidence>
<dbReference type="Pfam" id="PF00324">
    <property type="entry name" value="AA_permease"/>
    <property type="match status" value="1"/>
</dbReference>
<sequence>MDNKYRLPDPGVAEASDHASESPEAPNITAGSQYLHRKLGGKEVQLFAVGGAIGTSLFVQMGAMLPKAGPAGLLIGFLAYTPIVLAVNQCFAEMVCYLPIPSPFIRLAGHWVDDALSFAMGWNFFFTMAFGIPYEMVAINILLTYWTDRVPVAAVVVIMLVLYTLLNIFTVRFFGVSEFYLSSFKIFLMVGLLLYTFITMVGGNPRHDVYGFRYWRDPGAFVSYIVSGGVGRFCGVLACMIQGSFTMVGPEYISMAAAEAARPRRVMKKAYASYPWRLVTFFILGALSMGILIPYNDPTLAATLEGTKQGSGTGAASPYVISMNHFNIRVLPDIVNALIMTSVFSAGNNLVFSAARTLHGMALEGRAPTLFARCNRNGLPYYAVAASLAFCLLGFLQVSNNSSTVLNWLVGIIVASYLLNYVGTCITYLHFYAALRRQGISRDTLPYKGYLQPFAGWFALVGTIVMTLIIGFEIFIDGQWDVQTFFLDYTMVGFFVVAYGFWKVVKRTRYVWPGTADLGLGGLKKEIDEYEAGVVVP</sequence>
<dbReference type="PIRSF" id="PIRSF006060">
    <property type="entry name" value="AA_transporter"/>
    <property type="match status" value="1"/>
</dbReference>
<feature type="transmembrane region" description="Helical" evidence="8">
    <location>
        <begin position="121"/>
        <end position="146"/>
    </location>
</feature>
<evidence type="ECO:0000256" key="8">
    <source>
        <dbReference type="SAM" id="Phobius"/>
    </source>
</evidence>
<dbReference type="VEuPathDB" id="FungiDB:ASPNIDRAFT2_1126863"/>
<dbReference type="AlphaFoldDB" id="A0A505HY44"/>
<keyword evidence="2" id="KW-0813">Transport</keyword>
<feature type="transmembrane region" description="Helical" evidence="8">
    <location>
        <begin position="46"/>
        <end position="65"/>
    </location>
</feature>
<accession>A0A505HY44</accession>
<feature type="transmembrane region" description="Helical" evidence="8">
    <location>
        <begin position="379"/>
        <end position="396"/>
    </location>
</feature>
<dbReference type="Proteomes" id="UP000197666">
    <property type="component" value="Unassembled WGS sequence"/>
</dbReference>
<evidence type="ECO:0000256" key="7">
    <source>
        <dbReference type="SAM" id="MobiDB-lite"/>
    </source>
</evidence>
<evidence type="ECO:0000256" key="5">
    <source>
        <dbReference type="ARBA" id="ARBA00022989"/>
    </source>
</evidence>
<dbReference type="VEuPathDB" id="FungiDB:An04g09620"/>
<organism evidence="10 11">
    <name type="scientific">Aspergillus niger</name>
    <dbReference type="NCBI Taxonomy" id="5061"/>
    <lineage>
        <taxon>Eukaryota</taxon>
        <taxon>Fungi</taxon>
        <taxon>Dikarya</taxon>
        <taxon>Ascomycota</taxon>
        <taxon>Pezizomycotina</taxon>
        <taxon>Eurotiomycetes</taxon>
        <taxon>Eurotiomycetidae</taxon>
        <taxon>Eurotiales</taxon>
        <taxon>Aspergillaceae</taxon>
        <taxon>Aspergillus</taxon>
        <taxon>Aspergillus subgen. Circumdati</taxon>
    </lineage>
</organism>
<feature type="transmembrane region" description="Helical" evidence="8">
    <location>
        <begin position="152"/>
        <end position="174"/>
    </location>
</feature>
<evidence type="ECO:0000256" key="4">
    <source>
        <dbReference type="ARBA" id="ARBA00022970"/>
    </source>
</evidence>
<keyword evidence="3 8" id="KW-0812">Transmembrane</keyword>
<keyword evidence="6 8" id="KW-0472">Membrane</keyword>
<evidence type="ECO:0000256" key="2">
    <source>
        <dbReference type="ARBA" id="ARBA00022448"/>
    </source>
</evidence>
<evidence type="ECO:0000256" key="6">
    <source>
        <dbReference type="ARBA" id="ARBA00023136"/>
    </source>
</evidence>
<dbReference type="VEuPathDB" id="FungiDB:ATCC64974_86390"/>
<dbReference type="PANTHER" id="PTHR43341">
    <property type="entry name" value="AMINO ACID PERMEASE"/>
    <property type="match status" value="1"/>
</dbReference>
<feature type="transmembrane region" description="Helical" evidence="8">
    <location>
        <begin position="224"/>
        <end position="253"/>
    </location>
</feature>
<dbReference type="InterPro" id="IPR004841">
    <property type="entry name" value="AA-permease/SLC12A_dom"/>
</dbReference>
<protein>
    <submittedName>
        <fullName evidence="10">SnoaL-like domain family protein</fullName>
    </submittedName>
</protein>
<dbReference type="FunFam" id="1.20.1740.10:FF:000006">
    <property type="entry name" value="General amino acid permease"/>
    <property type="match status" value="1"/>
</dbReference>
<dbReference type="VEuPathDB" id="FungiDB:M747DRAFT_326134"/>
<evidence type="ECO:0000313" key="10">
    <source>
        <dbReference type="EMBL" id="TPR04170.1"/>
    </source>
</evidence>
<feature type="region of interest" description="Disordered" evidence="7">
    <location>
        <begin position="1"/>
        <end position="27"/>
    </location>
</feature>
<comment type="caution">
    <text evidence="10">The sequence shown here is derived from an EMBL/GenBank/DDBJ whole genome shotgun (WGS) entry which is preliminary data.</text>
</comment>
<evidence type="ECO:0000256" key="1">
    <source>
        <dbReference type="ARBA" id="ARBA00004141"/>
    </source>
</evidence>
<feature type="transmembrane region" description="Helical" evidence="8">
    <location>
        <begin position="408"/>
        <end position="433"/>
    </location>
</feature>
<dbReference type="GO" id="GO:0015171">
    <property type="term" value="F:amino acid transmembrane transporter activity"/>
    <property type="evidence" value="ECO:0007669"/>
    <property type="project" value="TreeGrafter"/>
</dbReference>
<evidence type="ECO:0000313" key="11">
    <source>
        <dbReference type="Proteomes" id="UP000197666"/>
    </source>
</evidence>
<dbReference type="PANTHER" id="PTHR43341:SF6">
    <property type="entry name" value="AMINO ACID TRANSPORTER (EUROFUNG)"/>
    <property type="match status" value="1"/>
</dbReference>
<proteinExistence type="predicted"/>
<feature type="transmembrane region" description="Helical" evidence="8">
    <location>
        <begin position="334"/>
        <end position="358"/>
    </location>
</feature>
<keyword evidence="4" id="KW-0029">Amino-acid transport</keyword>
<feature type="transmembrane region" description="Helical" evidence="8">
    <location>
        <begin position="274"/>
        <end position="295"/>
    </location>
</feature>
<comment type="subcellular location">
    <subcellularLocation>
        <location evidence="1">Membrane</location>
        <topology evidence="1">Multi-pass membrane protein</topology>
    </subcellularLocation>
</comment>
<evidence type="ECO:0000259" key="9">
    <source>
        <dbReference type="Pfam" id="PF00324"/>
    </source>
</evidence>
<reference evidence="11" key="1">
    <citation type="submission" date="2018-10" db="EMBL/GenBank/DDBJ databases">
        <title>FDA dAtabase for Regulatory Grade micrObial Sequences (FDA-ARGOS): Supporting development and validation of Infectious Disease Dx tests.</title>
        <authorList>
            <person name="Kerrigan L."/>
            <person name="Tallon L."/>
            <person name="Sadzewicz L."/>
            <person name="Sengamalay N."/>
            <person name="Ott S."/>
            <person name="Godinez A."/>
            <person name="Nagaraj S."/>
            <person name="Vavikolanu K."/>
            <person name="Nadendla S."/>
            <person name="George J."/>
            <person name="Sichtig H."/>
        </authorList>
    </citation>
    <scope>NUCLEOTIDE SEQUENCE [LARGE SCALE GENOMIC DNA]</scope>
    <source>
        <strain evidence="11">FDAARGOS_311</strain>
    </source>
</reference>
<dbReference type="GO" id="GO:0016020">
    <property type="term" value="C:membrane"/>
    <property type="evidence" value="ECO:0007669"/>
    <property type="project" value="UniProtKB-SubCell"/>
</dbReference>
<feature type="transmembrane region" description="Helical" evidence="8">
    <location>
        <begin position="186"/>
        <end position="204"/>
    </location>
</feature>
<feature type="transmembrane region" description="Helical" evidence="8">
    <location>
        <begin position="454"/>
        <end position="476"/>
    </location>
</feature>
<gene>
    <name evidence="10" type="ORF">CAN33_003795</name>
</gene>
<dbReference type="Gene3D" id="1.20.1740.10">
    <property type="entry name" value="Amino acid/polyamine transporter I"/>
    <property type="match status" value="1"/>
</dbReference>
<dbReference type="InterPro" id="IPR050524">
    <property type="entry name" value="APC_YAT"/>
</dbReference>
<feature type="transmembrane region" description="Helical" evidence="8">
    <location>
        <begin position="482"/>
        <end position="502"/>
    </location>
</feature>
<name>A0A505HY44_ASPNG</name>
<keyword evidence="5 8" id="KW-1133">Transmembrane helix</keyword>
<dbReference type="EMBL" id="NKJJ02000006">
    <property type="protein sequence ID" value="TPR04170.1"/>
    <property type="molecule type" value="Genomic_DNA"/>
</dbReference>
<feature type="domain" description="Amino acid permease/ SLC12A" evidence="9">
    <location>
        <begin position="44"/>
        <end position="509"/>
    </location>
</feature>